<feature type="domain" description="Tudor" evidence="5">
    <location>
        <begin position="541"/>
        <end position="599"/>
    </location>
</feature>
<dbReference type="InterPro" id="IPR042470">
    <property type="entry name" value="RMI1_N_C_sf"/>
</dbReference>
<dbReference type="PROSITE" id="PS01152">
    <property type="entry name" value="HESB"/>
    <property type="match status" value="1"/>
</dbReference>
<dbReference type="SMART" id="SM00333">
    <property type="entry name" value="TUDOR"/>
    <property type="match status" value="1"/>
</dbReference>
<dbReference type="Gene3D" id="2.60.300.12">
    <property type="entry name" value="HesB-like domain"/>
    <property type="match status" value="1"/>
</dbReference>
<dbReference type="NCBIfam" id="TIGR00049">
    <property type="entry name" value="iron-sulfur cluster assembly accessory protein"/>
    <property type="match status" value="1"/>
</dbReference>
<dbReference type="PANTHER" id="PTHR10072:SF41">
    <property type="entry name" value="IRON-SULFUR CLUSTER ASSEMBLY 1 HOMOLOG, MITOCHONDRIAL"/>
    <property type="match status" value="1"/>
</dbReference>
<dbReference type="SUPFAM" id="SSF89360">
    <property type="entry name" value="HesB-like domain"/>
    <property type="match status" value="1"/>
</dbReference>
<dbReference type="SUPFAM" id="SSF63748">
    <property type="entry name" value="Tudor/PWWP/MBT"/>
    <property type="match status" value="1"/>
</dbReference>
<comment type="similarity">
    <text evidence="1">Belongs to the HesB/IscA family.</text>
</comment>
<evidence type="ECO:0000259" key="5">
    <source>
        <dbReference type="PROSITE" id="PS50304"/>
    </source>
</evidence>
<dbReference type="Pfam" id="PF08585">
    <property type="entry name" value="RMI1_N_C"/>
    <property type="match status" value="1"/>
</dbReference>
<dbReference type="SMART" id="SM01161">
    <property type="entry name" value="DUF1767"/>
    <property type="match status" value="1"/>
</dbReference>
<evidence type="ECO:0000256" key="1">
    <source>
        <dbReference type="ARBA" id="ARBA00006718"/>
    </source>
</evidence>
<feature type="coiled-coil region" evidence="3">
    <location>
        <begin position="472"/>
        <end position="525"/>
    </location>
</feature>
<dbReference type="Gene3D" id="2.40.50.770">
    <property type="entry name" value="RecQ-mediated genome instability protein Rmi1, C-terminal domain"/>
    <property type="match status" value="1"/>
</dbReference>
<dbReference type="Pfam" id="PF01521">
    <property type="entry name" value="Fe-S_biosyn"/>
    <property type="match status" value="1"/>
</dbReference>
<dbReference type="GO" id="GO:0005739">
    <property type="term" value="C:mitochondrion"/>
    <property type="evidence" value="ECO:0007669"/>
    <property type="project" value="TreeGrafter"/>
</dbReference>
<accession>A0A0N4TJZ2</accession>
<evidence type="ECO:0000256" key="4">
    <source>
        <dbReference type="SAM" id="MobiDB-lite"/>
    </source>
</evidence>
<evidence type="ECO:0000256" key="3">
    <source>
        <dbReference type="SAM" id="Coils"/>
    </source>
</evidence>
<reference evidence="8" key="1">
    <citation type="submission" date="2017-02" db="UniProtKB">
        <authorList>
            <consortium name="WormBaseParasite"/>
        </authorList>
    </citation>
    <scope>IDENTIFICATION</scope>
</reference>
<name>A0A0N4TJZ2_BRUPA</name>
<proteinExistence type="inferred from homology"/>
<feature type="compositionally biased region" description="Basic and acidic residues" evidence="4">
    <location>
        <begin position="268"/>
        <end position="285"/>
    </location>
</feature>
<organism evidence="8">
    <name type="scientific">Brugia pahangi</name>
    <name type="common">Filarial nematode worm</name>
    <dbReference type="NCBI Taxonomy" id="6280"/>
    <lineage>
        <taxon>Eukaryota</taxon>
        <taxon>Metazoa</taxon>
        <taxon>Ecdysozoa</taxon>
        <taxon>Nematoda</taxon>
        <taxon>Chromadorea</taxon>
        <taxon>Rhabditida</taxon>
        <taxon>Spirurina</taxon>
        <taxon>Spiruromorpha</taxon>
        <taxon>Filarioidea</taxon>
        <taxon>Onchocercidae</taxon>
        <taxon>Brugia</taxon>
    </lineage>
</organism>
<keyword evidence="3" id="KW-0175">Coiled coil</keyword>
<gene>
    <name evidence="6" type="ORF">BPAG_LOCUS8599</name>
</gene>
<dbReference type="PANTHER" id="PTHR10072">
    <property type="entry name" value="IRON-SULFUR CLUSTER ASSEMBLY PROTEIN"/>
    <property type="match status" value="1"/>
</dbReference>
<dbReference type="InterPro" id="IPR035903">
    <property type="entry name" value="HesB-like_dom_sf"/>
</dbReference>
<dbReference type="InterPro" id="IPR017870">
    <property type="entry name" value="FeS_cluster_insertion_CS"/>
</dbReference>
<dbReference type="FunFam" id="2.60.300.12:FF:000001">
    <property type="entry name" value="Iron-binding protein IscA"/>
    <property type="match status" value="1"/>
</dbReference>
<dbReference type="InterPro" id="IPR002999">
    <property type="entry name" value="Tudor"/>
</dbReference>
<dbReference type="Gene3D" id="2.30.30.140">
    <property type="match status" value="1"/>
</dbReference>
<dbReference type="STRING" id="6280.A0A0N4TJZ2"/>
<sequence>MGGDALEELLVCEGWPINGKQLSNFIGESISKIQDANQLKKQLLDADLREYAVPLLSDRINKQLGEFKGPLVVQVVKQRNVSYPKYNEITHTDGLIKIQLSDGFSSIQALLFEPIPKLNAETPPGTKVCLAGKIPIENGMLLINETNCQVLGGNVEKMIEKWNMEKNWQQKPIRNIESNAPKWTQFSKQRLPQSCLPVNATNEMFRANDIISGLNKKMIDERGDDFSAARKAQIDHVIENNAIKKFARSQLKPKPLENCASTSCNNNSKKDPVIKGKPDTENMDRRSFRDDKKNLLPVHRPSNPPTLYDFMQSKVPIPDGISTGYQNFGNLQFPMEKIETNQQSVETQGMDRPRRGRFNERGFRYQQTDDNTNGSHIIEISNSNRYRKHCNWRLEREKNYATNMVNDKVRVNHADDQLVSTANKELSALHLSSIDNGPLGVGKVHDVPQETVCFENKNHGYQQYAVHGPVYKQQQQQQRQQQRQQYQQQQHQQQYQQQYQQQQHQQQYQQQYQQQQQRQQQQQQQQQSFDNRMMNGGMLPVWKIGDKCLAPWSDGQFYPSTLVSMGPADMCTIEYDEYGNRSSVPVGRPVRTYMKLMISRHASTAARVIKGAIRRDMPSKIALWLTPEAVKRVKYLLSKQPETTALKISVRQRGCNGLTYTLDYAQQKAKFDEEVVQDGVRLWIDPKAQLSLLGSEMDYVEDRLSSEFVFRNPNIKGTCGCGESFSI</sequence>
<protein>
    <recommendedName>
        <fullName evidence="2">Iron-sulfur cluster assembly 1 homolog, mitochondrial</fullName>
    </recommendedName>
</protein>
<dbReference type="EMBL" id="UZAD01013137">
    <property type="protein sequence ID" value="VDN89785.1"/>
    <property type="molecule type" value="Genomic_DNA"/>
</dbReference>
<reference evidence="6 7" key="2">
    <citation type="submission" date="2018-11" db="EMBL/GenBank/DDBJ databases">
        <authorList>
            <consortium name="Pathogen Informatics"/>
        </authorList>
    </citation>
    <scope>NUCLEOTIDE SEQUENCE [LARGE SCALE GENOMIC DNA]</scope>
</reference>
<dbReference type="Proteomes" id="UP000278627">
    <property type="component" value="Unassembled WGS sequence"/>
</dbReference>
<dbReference type="InterPro" id="IPR000361">
    <property type="entry name" value="ATAP_core_dom"/>
</dbReference>
<evidence type="ECO:0000313" key="6">
    <source>
        <dbReference type="EMBL" id="VDN89785.1"/>
    </source>
</evidence>
<dbReference type="InterPro" id="IPR016092">
    <property type="entry name" value="ATAP"/>
</dbReference>
<dbReference type="InterPro" id="IPR050322">
    <property type="entry name" value="Fe-S_cluster_asmbl/transfer"/>
</dbReference>
<evidence type="ECO:0000313" key="8">
    <source>
        <dbReference type="WBParaSite" id="BPAG_0000863701-mRNA-1"/>
    </source>
</evidence>
<dbReference type="AlphaFoldDB" id="A0A0N4TJZ2"/>
<feature type="region of interest" description="Disordered" evidence="4">
    <location>
        <begin position="258"/>
        <end position="285"/>
    </location>
</feature>
<evidence type="ECO:0000256" key="2">
    <source>
        <dbReference type="ARBA" id="ARBA00039743"/>
    </source>
</evidence>
<dbReference type="GO" id="GO:0051537">
    <property type="term" value="F:2 iron, 2 sulfur cluster binding"/>
    <property type="evidence" value="ECO:0007669"/>
    <property type="project" value="TreeGrafter"/>
</dbReference>
<evidence type="ECO:0000313" key="7">
    <source>
        <dbReference type="Proteomes" id="UP000278627"/>
    </source>
</evidence>
<dbReference type="WBParaSite" id="BPAG_0000863701-mRNA-1">
    <property type="protein sequence ID" value="BPAG_0000863701-mRNA-1"/>
    <property type="gene ID" value="BPAG_0000863701"/>
</dbReference>
<keyword evidence="7" id="KW-1185">Reference proteome</keyword>
<dbReference type="InterPro" id="IPR013894">
    <property type="entry name" value="RMI1_OB"/>
</dbReference>
<dbReference type="PROSITE" id="PS50304">
    <property type="entry name" value="TUDOR"/>
    <property type="match status" value="1"/>
</dbReference>
<dbReference type="GO" id="GO:0016226">
    <property type="term" value="P:iron-sulfur cluster assembly"/>
    <property type="evidence" value="ECO:0007669"/>
    <property type="project" value="InterPro"/>
</dbReference>